<dbReference type="InterPro" id="IPR008139">
    <property type="entry name" value="SaposinB_dom"/>
</dbReference>
<dbReference type="InterPro" id="IPR003119">
    <property type="entry name" value="SAP_A"/>
</dbReference>
<evidence type="ECO:0000256" key="4">
    <source>
        <dbReference type="ARBA" id="ARBA00022525"/>
    </source>
</evidence>
<dbReference type="OrthoDB" id="8889685at2759"/>
<evidence type="ECO:0000256" key="3">
    <source>
        <dbReference type="ARBA" id="ARBA00022439"/>
    </source>
</evidence>
<dbReference type="Proteomes" id="UP000288216">
    <property type="component" value="Unassembled WGS sequence"/>
</dbReference>
<feature type="non-terminal residue" evidence="16">
    <location>
        <position position="1"/>
    </location>
</feature>
<keyword evidence="6" id="KW-0732">Signal</keyword>
<protein>
    <recommendedName>
        <fullName evidence="11">Pulmonary surfactant-associated protein B</fullName>
    </recommendedName>
    <alternativeName>
        <fullName evidence="12">Pulmonary surfactant-associated proteolipid SPL(Phe)</fullName>
    </alternativeName>
</protein>
<comment type="caution">
    <text evidence="16">The sequence shown here is derived from an EMBL/GenBank/DDBJ whole genome shotgun (WGS) entry which is preliminary data.</text>
</comment>
<evidence type="ECO:0000256" key="12">
    <source>
        <dbReference type="ARBA" id="ARBA00041785"/>
    </source>
</evidence>
<dbReference type="AlphaFoldDB" id="A0A401Q2Q2"/>
<evidence type="ECO:0000256" key="7">
    <source>
        <dbReference type="ARBA" id="ARBA00022737"/>
    </source>
</evidence>
<proteinExistence type="predicted"/>
<dbReference type="PROSITE" id="PS50015">
    <property type="entry name" value="SAP_B"/>
    <property type="match status" value="2"/>
</dbReference>
<dbReference type="PANTHER" id="PTHR11480:SF33">
    <property type="entry name" value="PULMONARY SURFACTANT-ASSOCIATED PROTEIN B"/>
    <property type="match status" value="1"/>
</dbReference>
<evidence type="ECO:0000259" key="14">
    <source>
        <dbReference type="PROSITE" id="PS50015"/>
    </source>
</evidence>
<dbReference type="PANTHER" id="PTHR11480">
    <property type="entry name" value="SAPOSIN-RELATED"/>
    <property type="match status" value="1"/>
</dbReference>
<evidence type="ECO:0000256" key="8">
    <source>
        <dbReference type="ARBA" id="ARBA00023157"/>
    </source>
</evidence>
<evidence type="ECO:0000256" key="11">
    <source>
        <dbReference type="ARBA" id="ARBA00041094"/>
    </source>
</evidence>
<dbReference type="STRING" id="75743.A0A401Q2Q2"/>
<evidence type="ECO:0000256" key="13">
    <source>
        <dbReference type="SAM" id="MobiDB-lite"/>
    </source>
</evidence>
<keyword evidence="5" id="KW-0305">Gaseous exchange</keyword>
<feature type="domain" description="Saposin B-type" evidence="14">
    <location>
        <begin position="143"/>
        <end position="224"/>
    </location>
</feature>
<dbReference type="InterPro" id="IPR011001">
    <property type="entry name" value="Saposin-like"/>
</dbReference>
<organism evidence="16 17">
    <name type="scientific">Scyliorhinus torazame</name>
    <name type="common">Cloudy catshark</name>
    <name type="synonym">Catulus torazame</name>
    <dbReference type="NCBI Taxonomy" id="75743"/>
    <lineage>
        <taxon>Eukaryota</taxon>
        <taxon>Metazoa</taxon>
        <taxon>Chordata</taxon>
        <taxon>Craniata</taxon>
        <taxon>Vertebrata</taxon>
        <taxon>Chondrichthyes</taxon>
        <taxon>Elasmobranchii</taxon>
        <taxon>Galeomorphii</taxon>
        <taxon>Galeoidea</taxon>
        <taxon>Carcharhiniformes</taxon>
        <taxon>Scyliorhinidae</taxon>
        <taxon>Scyliorhinus</taxon>
    </lineage>
</organism>
<evidence type="ECO:0000256" key="9">
    <source>
        <dbReference type="ARBA" id="ARBA00023180"/>
    </source>
</evidence>
<dbReference type="EMBL" id="BFAA01014696">
    <property type="protein sequence ID" value="GCB79601.1"/>
    <property type="molecule type" value="Genomic_DNA"/>
</dbReference>
<keyword evidence="7" id="KW-0677">Repeat</keyword>
<dbReference type="InterPro" id="IPR008138">
    <property type="entry name" value="SapB_2"/>
</dbReference>
<evidence type="ECO:0000256" key="10">
    <source>
        <dbReference type="ARBA" id="ARBA00037221"/>
    </source>
</evidence>
<evidence type="ECO:0000313" key="16">
    <source>
        <dbReference type="EMBL" id="GCB79601.1"/>
    </source>
</evidence>
<dbReference type="Pfam" id="PF03489">
    <property type="entry name" value="SapB_2"/>
    <property type="match status" value="1"/>
</dbReference>
<dbReference type="PROSITE" id="PS51110">
    <property type="entry name" value="SAP_A"/>
    <property type="match status" value="1"/>
</dbReference>
<evidence type="ECO:0000256" key="6">
    <source>
        <dbReference type="ARBA" id="ARBA00022729"/>
    </source>
</evidence>
<keyword evidence="3" id="KW-0767">Surface film</keyword>
<evidence type="ECO:0000256" key="1">
    <source>
        <dbReference type="ARBA" id="ARBA00004364"/>
    </source>
</evidence>
<evidence type="ECO:0000256" key="2">
    <source>
        <dbReference type="ARBA" id="ARBA00011748"/>
    </source>
</evidence>
<dbReference type="GO" id="GO:0007585">
    <property type="term" value="P:respiratory gaseous exchange by respiratory system"/>
    <property type="evidence" value="ECO:0007669"/>
    <property type="project" value="UniProtKB-KW"/>
</dbReference>
<feature type="domain" description="Saposin B-type" evidence="14">
    <location>
        <begin position="21"/>
        <end position="102"/>
    </location>
</feature>
<comment type="subcellular location">
    <subcellularLocation>
        <location evidence="1">Secreted</location>
        <location evidence="1">Extracellular space</location>
        <location evidence="1">Surface film</location>
    </subcellularLocation>
</comment>
<evidence type="ECO:0000256" key="5">
    <source>
        <dbReference type="ARBA" id="ARBA00022713"/>
    </source>
</evidence>
<feature type="region of interest" description="Disordered" evidence="13">
    <location>
        <begin position="106"/>
        <end position="129"/>
    </location>
</feature>
<feature type="domain" description="Saposin A-type" evidence="15">
    <location>
        <begin position="4"/>
        <end position="44"/>
    </location>
</feature>
<dbReference type="Gene3D" id="1.10.225.10">
    <property type="entry name" value="Saposin-like"/>
    <property type="match status" value="2"/>
</dbReference>
<feature type="non-terminal residue" evidence="16">
    <location>
        <position position="227"/>
    </location>
</feature>
<dbReference type="SUPFAM" id="SSF47862">
    <property type="entry name" value="Saposin"/>
    <property type="match status" value="1"/>
</dbReference>
<comment type="subunit">
    <text evidence="2">Homodimer; disulfide-linked.</text>
</comment>
<evidence type="ECO:0000259" key="15">
    <source>
        <dbReference type="PROSITE" id="PS51110"/>
    </source>
</evidence>
<evidence type="ECO:0000313" key="17">
    <source>
        <dbReference type="Proteomes" id="UP000288216"/>
    </source>
</evidence>
<sequence>VANLDQRIWTCSSDIENECQDLKIANQCNAVSRCVKTEWIKPTLIGVRDALNKGCRSIAVQELAKQCQDYVHLYLRTITHLLKKEVTPDVFCAALGLCKLQQRERPSDGIAEDKPDVDKPAVVNDSPDNTVDRRHYRVTPNKLTAKCKVCKTVMGNVHKLLINKKVQKYSTKAIWKVCTLLPRIYEVKCKDIITGIKKDPSDKLQEKYTTKKMCQDMTLCSEKKRDV</sequence>
<gene>
    <name evidence="16" type="ORF">scyTo_0019572</name>
</gene>
<keyword evidence="9" id="KW-0325">Glycoprotein</keyword>
<dbReference type="GO" id="GO:0005771">
    <property type="term" value="C:multivesicular body"/>
    <property type="evidence" value="ECO:0007669"/>
    <property type="project" value="TreeGrafter"/>
</dbReference>
<keyword evidence="4" id="KW-0964">Secreted</keyword>
<dbReference type="InterPro" id="IPR051428">
    <property type="entry name" value="Sphingo_Act-Surfact_Prot"/>
</dbReference>
<name>A0A401Q2Q2_SCYTO</name>
<dbReference type="SMART" id="SM00741">
    <property type="entry name" value="SapB"/>
    <property type="match status" value="2"/>
</dbReference>
<reference evidence="16 17" key="1">
    <citation type="journal article" date="2018" name="Nat. Ecol. Evol.">
        <title>Shark genomes provide insights into elasmobranch evolution and the origin of vertebrates.</title>
        <authorList>
            <person name="Hara Y"/>
            <person name="Yamaguchi K"/>
            <person name="Onimaru K"/>
            <person name="Kadota M"/>
            <person name="Koyanagi M"/>
            <person name="Keeley SD"/>
            <person name="Tatsumi K"/>
            <person name="Tanaka K"/>
            <person name="Motone F"/>
            <person name="Kageyama Y"/>
            <person name="Nozu R"/>
            <person name="Adachi N"/>
            <person name="Nishimura O"/>
            <person name="Nakagawa R"/>
            <person name="Tanegashima C"/>
            <person name="Kiyatake I"/>
            <person name="Matsumoto R"/>
            <person name="Murakumo K"/>
            <person name="Nishida K"/>
            <person name="Terakita A"/>
            <person name="Kuratani S"/>
            <person name="Sato K"/>
            <person name="Hyodo S Kuraku.S."/>
        </authorList>
    </citation>
    <scope>NUCLEOTIDE SEQUENCE [LARGE SCALE GENOMIC DNA]</scope>
</reference>
<dbReference type="GO" id="GO:0005576">
    <property type="term" value="C:extracellular region"/>
    <property type="evidence" value="ECO:0007669"/>
    <property type="project" value="UniProtKB-SubCell"/>
</dbReference>
<accession>A0A401Q2Q2</accession>
<feature type="compositionally biased region" description="Basic and acidic residues" evidence="13">
    <location>
        <begin position="106"/>
        <end position="119"/>
    </location>
</feature>
<comment type="function">
    <text evidence="10">Pulmonary surfactant-associated proteins promote alveolar stability by lowering the surface tension at the air-liquid interface in the peripheral air spaces. SP-B increases the collapse pressure of palmitic acid to nearly 70 millinewtons per meter.</text>
</comment>
<keyword evidence="8" id="KW-1015">Disulfide bond</keyword>
<keyword evidence="17" id="KW-1185">Reference proteome</keyword>